<organism evidence="2 3">
    <name type="scientific">Deminuibacter soli</name>
    <dbReference type="NCBI Taxonomy" id="2291815"/>
    <lineage>
        <taxon>Bacteria</taxon>
        <taxon>Pseudomonadati</taxon>
        <taxon>Bacteroidota</taxon>
        <taxon>Chitinophagia</taxon>
        <taxon>Chitinophagales</taxon>
        <taxon>Chitinophagaceae</taxon>
        <taxon>Deminuibacter</taxon>
    </lineage>
</organism>
<keyword evidence="3" id="KW-1185">Reference proteome</keyword>
<evidence type="ECO:0000256" key="1">
    <source>
        <dbReference type="SAM" id="SignalP"/>
    </source>
</evidence>
<protein>
    <recommendedName>
        <fullName evidence="4">Transporter</fullName>
    </recommendedName>
</protein>
<proteinExistence type="predicted"/>
<dbReference type="RefSeq" id="WP_116849588.1">
    <property type="nucleotide sequence ID" value="NZ_QTJU01000013.1"/>
</dbReference>
<reference evidence="2 3" key="1">
    <citation type="submission" date="2018-08" db="EMBL/GenBank/DDBJ databases">
        <title>Chitinophagaceae sp. K23C18032701, a novel bacterium isolated from forest soil.</title>
        <authorList>
            <person name="Wang C."/>
        </authorList>
    </citation>
    <scope>NUCLEOTIDE SEQUENCE [LARGE SCALE GENOMIC DNA]</scope>
    <source>
        <strain evidence="2 3">K23C18032701</strain>
    </source>
</reference>
<comment type="caution">
    <text evidence="2">The sequence shown here is derived from an EMBL/GenBank/DDBJ whole genome shotgun (WGS) entry which is preliminary data.</text>
</comment>
<evidence type="ECO:0000313" key="2">
    <source>
        <dbReference type="EMBL" id="RFM25923.1"/>
    </source>
</evidence>
<evidence type="ECO:0000313" key="3">
    <source>
        <dbReference type="Proteomes" id="UP000261284"/>
    </source>
</evidence>
<feature type="chain" id="PRO_5017548786" description="Transporter" evidence="1">
    <location>
        <begin position="24"/>
        <end position="362"/>
    </location>
</feature>
<dbReference type="OrthoDB" id="735059at2"/>
<dbReference type="AlphaFoldDB" id="A0A3E1ND84"/>
<keyword evidence="1" id="KW-0732">Signal</keyword>
<gene>
    <name evidence="2" type="ORF">DXN05_22665</name>
</gene>
<evidence type="ECO:0008006" key="4">
    <source>
        <dbReference type="Google" id="ProtNLM"/>
    </source>
</evidence>
<accession>A0A3E1ND84</accession>
<dbReference type="PROSITE" id="PS51257">
    <property type="entry name" value="PROKAR_LIPOPROTEIN"/>
    <property type="match status" value="1"/>
</dbReference>
<name>A0A3E1ND84_9BACT</name>
<dbReference type="Proteomes" id="UP000261284">
    <property type="component" value="Unassembled WGS sequence"/>
</dbReference>
<feature type="signal peptide" evidence="1">
    <location>
        <begin position="1"/>
        <end position="23"/>
    </location>
</feature>
<sequence length="362" mass="39578">MKKILAIAILACLCVCIHITTFAQGCVAIRSTGGLSNLQHASAADTMPSWSLNINNRYFKSFRHYVGKEEQKQRQEQGTEVINHAYAMDLALTHNINQRWSVMVDVPIISNARSSLYEHGGKERRSTHSFGVGDIRFAAYAWLLNPAKMPRGNVQVGLGIKLPTGDYKFQDYFYGADSSKTLGPVDQSIQLGDGGTGITGEINAWYNFSRVISVYGNFYYLSNPREQNGVSSARGAKAAASAVANGSDIMSVPDQFMIRAGVNFHVNKWSFSAGVRDECLPVHDLIGGSNGFRRPGYIISAEPGVNYTFKKLIAYATVPVALVRNRTQSVPDKITTQLTGVYKQGDAAFADYVVNVGVAIKL</sequence>
<dbReference type="EMBL" id="QTJU01000013">
    <property type="protein sequence ID" value="RFM25923.1"/>
    <property type="molecule type" value="Genomic_DNA"/>
</dbReference>